<name>A0A2I0UVD5_9BACI</name>
<dbReference type="Pfam" id="PF02899">
    <property type="entry name" value="Phage_int_SAM_1"/>
    <property type="match status" value="1"/>
</dbReference>
<dbReference type="InterPro" id="IPR010998">
    <property type="entry name" value="Integrase_recombinase_N"/>
</dbReference>
<dbReference type="GO" id="GO:0015074">
    <property type="term" value="P:DNA integration"/>
    <property type="evidence" value="ECO:0007669"/>
    <property type="project" value="InterPro"/>
</dbReference>
<sequence>MALNSFLVEIDRYMLDCSAKGLSPKTLKSYEQTLRLFARYLLDNFEIDDVKSVKAEHIQAYIRSIEERGKFTVSAVESPVNYPERRVDFGKPVSKTTIANYVRNIKAFYSHLYSEQLIRSNPLKDLKNVKPERKIKVMLEDNELKQFFRSFDVTKFDQYRDWVIARLIFDSGARIGEILEVVPSDIDLRSNAILLRKTKSGKQRFVYFSQKTRNHLKSWIAFKDRYTDSNYLFPTNRGTKHRIEGVERSFRLRSRDVGLQITPHLLRNNFAKRYLINGGDLATLSRLLGHASVEVTSQIYLDFADKEVMKKYRQHSPLENLDI</sequence>
<evidence type="ECO:0000259" key="6">
    <source>
        <dbReference type="PROSITE" id="PS51898"/>
    </source>
</evidence>
<dbReference type="PROSITE" id="PS51898">
    <property type="entry name" value="TYR_RECOMBINASE"/>
    <property type="match status" value="1"/>
</dbReference>
<accession>A0A2I0UVD5</accession>
<dbReference type="InterPro" id="IPR013762">
    <property type="entry name" value="Integrase-like_cat_sf"/>
</dbReference>
<dbReference type="AlphaFoldDB" id="A0A2I0UVD5"/>
<dbReference type="CDD" id="cd00397">
    <property type="entry name" value="DNA_BRE_C"/>
    <property type="match status" value="1"/>
</dbReference>
<dbReference type="Gene3D" id="1.10.150.130">
    <property type="match status" value="1"/>
</dbReference>
<dbReference type="Gene3D" id="1.10.443.10">
    <property type="entry name" value="Intergrase catalytic core"/>
    <property type="match status" value="1"/>
</dbReference>
<comment type="similarity">
    <text evidence="1">Belongs to the 'phage' integrase family.</text>
</comment>
<evidence type="ECO:0000256" key="5">
    <source>
        <dbReference type="PROSITE-ProRule" id="PRU01248"/>
    </source>
</evidence>
<dbReference type="InterPro" id="IPR044068">
    <property type="entry name" value="CB"/>
</dbReference>
<dbReference type="RefSeq" id="WP_101967009.1">
    <property type="nucleotide sequence ID" value="NZ_JAZBNI010000001.1"/>
</dbReference>
<dbReference type="InterPro" id="IPR050090">
    <property type="entry name" value="Tyrosine_recombinase_XerCD"/>
</dbReference>
<evidence type="ECO:0000256" key="1">
    <source>
        <dbReference type="ARBA" id="ARBA00008857"/>
    </source>
</evidence>
<dbReference type="SUPFAM" id="SSF56349">
    <property type="entry name" value="DNA breaking-rejoining enzymes"/>
    <property type="match status" value="1"/>
</dbReference>
<dbReference type="GO" id="GO:0006310">
    <property type="term" value="P:DNA recombination"/>
    <property type="evidence" value="ECO:0007669"/>
    <property type="project" value="UniProtKB-KW"/>
</dbReference>
<keyword evidence="2" id="KW-0229">DNA integration</keyword>
<protein>
    <submittedName>
        <fullName evidence="8">Integrase</fullName>
    </submittedName>
</protein>
<evidence type="ECO:0000256" key="2">
    <source>
        <dbReference type="ARBA" id="ARBA00022908"/>
    </source>
</evidence>
<dbReference type="PROSITE" id="PS51900">
    <property type="entry name" value="CB"/>
    <property type="match status" value="1"/>
</dbReference>
<keyword evidence="4" id="KW-0233">DNA recombination</keyword>
<gene>
    <name evidence="8" type="ORF">CRI88_20495</name>
</gene>
<feature type="domain" description="Core-binding (CB)" evidence="7">
    <location>
        <begin position="1"/>
        <end position="113"/>
    </location>
</feature>
<evidence type="ECO:0000256" key="4">
    <source>
        <dbReference type="ARBA" id="ARBA00023172"/>
    </source>
</evidence>
<reference evidence="8 9" key="1">
    <citation type="submission" date="2017-10" db="EMBL/GenBank/DDBJ databases">
        <title>Draft genome of Lysinibacillus fusiformis strain Juneja, a laboratory-derived pathogen of Drosophila melanogaster.</title>
        <authorList>
            <person name="Smith B.R."/>
            <person name="Unckless R.L."/>
        </authorList>
    </citation>
    <scope>NUCLEOTIDE SEQUENCE [LARGE SCALE GENOMIC DNA]</scope>
    <source>
        <strain evidence="8 9">Juneja</strain>
    </source>
</reference>
<dbReference type="InterPro" id="IPR011010">
    <property type="entry name" value="DNA_brk_join_enz"/>
</dbReference>
<dbReference type="InterPro" id="IPR004107">
    <property type="entry name" value="Integrase_SAM-like_N"/>
</dbReference>
<keyword evidence="3 5" id="KW-0238">DNA-binding</keyword>
<organism evidence="8 9">
    <name type="scientific">Lysinibacillus fusiformis</name>
    <dbReference type="NCBI Taxonomy" id="28031"/>
    <lineage>
        <taxon>Bacteria</taxon>
        <taxon>Bacillati</taxon>
        <taxon>Bacillota</taxon>
        <taxon>Bacilli</taxon>
        <taxon>Bacillales</taxon>
        <taxon>Bacillaceae</taxon>
        <taxon>Lysinibacillus</taxon>
    </lineage>
</organism>
<evidence type="ECO:0000259" key="7">
    <source>
        <dbReference type="PROSITE" id="PS51900"/>
    </source>
</evidence>
<proteinExistence type="inferred from homology"/>
<dbReference type="EMBL" id="PDFK01000010">
    <property type="protein sequence ID" value="PKU49968.1"/>
    <property type="molecule type" value="Genomic_DNA"/>
</dbReference>
<dbReference type="PANTHER" id="PTHR30349">
    <property type="entry name" value="PHAGE INTEGRASE-RELATED"/>
    <property type="match status" value="1"/>
</dbReference>
<evidence type="ECO:0000256" key="3">
    <source>
        <dbReference type="ARBA" id="ARBA00023125"/>
    </source>
</evidence>
<dbReference type="PANTHER" id="PTHR30349:SF41">
    <property type="entry name" value="INTEGRASE_RECOMBINASE PROTEIN MJ0367-RELATED"/>
    <property type="match status" value="1"/>
</dbReference>
<dbReference type="InterPro" id="IPR002104">
    <property type="entry name" value="Integrase_catalytic"/>
</dbReference>
<dbReference type="GO" id="GO:0003677">
    <property type="term" value="F:DNA binding"/>
    <property type="evidence" value="ECO:0007669"/>
    <property type="project" value="UniProtKB-UniRule"/>
</dbReference>
<comment type="caution">
    <text evidence="8">The sequence shown here is derived from an EMBL/GenBank/DDBJ whole genome shotgun (WGS) entry which is preliminary data.</text>
</comment>
<feature type="domain" description="Tyr recombinase" evidence="6">
    <location>
        <begin position="133"/>
        <end position="313"/>
    </location>
</feature>
<dbReference type="Pfam" id="PF00589">
    <property type="entry name" value="Phage_integrase"/>
    <property type="match status" value="1"/>
</dbReference>
<evidence type="ECO:0000313" key="8">
    <source>
        <dbReference type="EMBL" id="PKU49968.1"/>
    </source>
</evidence>
<dbReference type="Proteomes" id="UP000234956">
    <property type="component" value="Unassembled WGS sequence"/>
</dbReference>
<evidence type="ECO:0000313" key="9">
    <source>
        <dbReference type="Proteomes" id="UP000234956"/>
    </source>
</evidence>